<dbReference type="Gene3D" id="2.120.10.30">
    <property type="entry name" value="TolB, C-terminal domain"/>
    <property type="match status" value="1"/>
</dbReference>
<name>A0A284RCE4_ARMOS</name>
<evidence type="ECO:0000256" key="5">
    <source>
        <dbReference type="SAM" id="MobiDB-lite"/>
    </source>
</evidence>
<reference evidence="10" key="1">
    <citation type="journal article" date="2017" name="Nat. Ecol. Evol.">
        <title>Genome expansion and lineage-specific genetic innovations in the forest pathogenic fungi Armillaria.</title>
        <authorList>
            <person name="Sipos G."/>
            <person name="Prasanna A.N."/>
            <person name="Walter M.C."/>
            <person name="O'Connor E."/>
            <person name="Balint B."/>
            <person name="Krizsan K."/>
            <person name="Kiss B."/>
            <person name="Hess J."/>
            <person name="Varga T."/>
            <person name="Slot J."/>
            <person name="Riley R."/>
            <person name="Boka B."/>
            <person name="Rigling D."/>
            <person name="Barry K."/>
            <person name="Lee J."/>
            <person name="Mihaltcheva S."/>
            <person name="LaButti K."/>
            <person name="Lipzen A."/>
            <person name="Waldron R."/>
            <person name="Moloney N.M."/>
            <person name="Sperisen C."/>
            <person name="Kredics L."/>
            <person name="Vagvoelgyi C."/>
            <person name="Patrignani A."/>
            <person name="Fitzpatrick D."/>
            <person name="Nagy I."/>
            <person name="Doyle S."/>
            <person name="Anderson J.B."/>
            <person name="Grigoriev I.V."/>
            <person name="Gueldener U."/>
            <person name="Muensterkoetter M."/>
            <person name="Nagy L.G."/>
        </authorList>
    </citation>
    <scope>NUCLEOTIDE SEQUENCE [LARGE SCALE GENOMIC DNA]</scope>
    <source>
        <strain evidence="10">C18/9</strain>
    </source>
</reference>
<feature type="compositionally biased region" description="Polar residues" evidence="5">
    <location>
        <begin position="214"/>
        <end position="226"/>
    </location>
</feature>
<dbReference type="Gene3D" id="2.30.30.40">
    <property type="entry name" value="SH3 Domains"/>
    <property type="match status" value="1"/>
</dbReference>
<dbReference type="AlphaFoldDB" id="A0A284RCE4"/>
<organism evidence="9 10">
    <name type="scientific">Armillaria ostoyae</name>
    <name type="common">Armillaria root rot fungus</name>
    <dbReference type="NCBI Taxonomy" id="47428"/>
    <lineage>
        <taxon>Eukaryota</taxon>
        <taxon>Fungi</taxon>
        <taxon>Dikarya</taxon>
        <taxon>Basidiomycota</taxon>
        <taxon>Agaricomycotina</taxon>
        <taxon>Agaricomycetes</taxon>
        <taxon>Agaricomycetidae</taxon>
        <taxon>Agaricales</taxon>
        <taxon>Marasmiineae</taxon>
        <taxon>Physalacriaceae</taxon>
        <taxon>Armillaria</taxon>
    </lineage>
</organism>
<evidence type="ECO:0000313" key="9">
    <source>
        <dbReference type="EMBL" id="SJL06394.1"/>
    </source>
</evidence>
<dbReference type="Proteomes" id="UP000219338">
    <property type="component" value="Unassembled WGS sequence"/>
</dbReference>
<dbReference type="InterPro" id="IPR036964">
    <property type="entry name" value="RASGEF_cat_dom_sf"/>
</dbReference>
<keyword evidence="2 3" id="KW-0344">Guanine-nucleotide releasing factor</keyword>
<dbReference type="InterPro" id="IPR001895">
    <property type="entry name" value="RASGEF_cat_dom"/>
</dbReference>
<dbReference type="Pfam" id="PF00618">
    <property type="entry name" value="RasGEF_N"/>
    <property type="match status" value="1"/>
</dbReference>
<protein>
    <submittedName>
        <fullName evidence="9">Uncharacterized protein</fullName>
    </submittedName>
</protein>
<dbReference type="InterPro" id="IPR000651">
    <property type="entry name" value="Ras-like_Gua-exchang_fac_N"/>
</dbReference>
<dbReference type="InterPro" id="IPR001452">
    <property type="entry name" value="SH3_domain"/>
</dbReference>
<feature type="domain" description="Ras-GEF" evidence="7">
    <location>
        <begin position="469"/>
        <end position="693"/>
    </location>
</feature>
<dbReference type="InterPro" id="IPR023578">
    <property type="entry name" value="Ras_GEF_dom_sf"/>
</dbReference>
<dbReference type="CDD" id="cd06224">
    <property type="entry name" value="REM"/>
    <property type="match status" value="1"/>
</dbReference>
<keyword evidence="1 4" id="KW-0728">SH3 domain</keyword>
<proteinExistence type="predicted"/>
<dbReference type="PROSITE" id="PS50002">
    <property type="entry name" value="SH3"/>
    <property type="match status" value="1"/>
</dbReference>
<evidence type="ECO:0000256" key="1">
    <source>
        <dbReference type="ARBA" id="ARBA00022443"/>
    </source>
</evidence>
<dbReference type="OMA" id="TGWWAAM"/>
<dbReference type="SUPFAM" id="SSF63829">
    <property type="entry name" value="Calcium-dependent phosphotriesterase"/>
    <property type="match status" value="1"/>
</dbReference>
<dbReference type="InterPro" id="IPR036028">
    <property type="entry name" value="SH3-like_dom_sf"/>
</dbReference>
<evidence type="ECO:0000259" key="6">
    <source>
        <dbReference type="PROSITE" id="PS50002"/>
    </source>
</evidence>
<feature type="compositionally biased region" description="Low complexity" evidence="5">
    <location>
        <begin position="31"/>
        <end position="59"/>
    </location>
</feature>
<keyword evidence="10" id="KW-1185">Reference proteome</keyword>
<dbReference type="Gene3D" id="1.10.840.10">
    <property type="entry name" value="Ras guanine-nucleotide exchange factors catalytic domain"/>
    <property type="match status" value="1"/>
</dbReference>
<dbReference type="OrthoDB" id="10255964at2759"/>
<dbReference type="SMART" id="SM00229">
    <property type="entry name" value="RasGEFN"/>
    <property type="match status" value="1"/>
</dbReference>
<feature type="compositionally biased region" description="Pro residues" evidence="5">
    <location>
        <begin position="193"/>
        <end position="202"/>
    </location>
</feature>
<dbReference type="EMBL" id="FUEG01000007">
    <property type="protein sequence ID" value="SJL06394.1"/>
    <property type="molecule type" value="Genomic_DNA"/>
</dbReference>
<dbReference type="GO" id="GO:0007264">
    <property type="term" value="P:small GTPase-mediated signal transduction"/>
    <property type="evidence" value="ECO:0007669"/>
    <property type="project" value="InterPro"/>
</dbReference>
<dbReference type="CDD" id="cd00155">
    <property type="entry name" value="RasGEF"/>
    <property type="match status" value="1"/>
</dbReference>
<dbReference type="SMART" id="SM00147">
    <property type="entry name" value="RasGEF"/>
    <property type="match status" value="1"/>
</dbReference>
<feature type="domain" description="SH3" evidence="6">
    <location>
        <begin position="61"/>
        <end position="122"/>
    </location>
</feature>
<sequence>MSTTLSHTAKVRQSLHLSIDPSPYHHFRAPSSDSNTSSSDSAMNSSETAETSPPSSVSEQQDHSTVLCMYDFQSDNSIHLSFRKNEMLDIITREATGWWAAMRRGGNVVGWIPQAFVRPLSAEMAERLRSIREELRVFEYDAEQLYNCAPTSQISSDLESPLLTRVSEAENHIPARSPWSAPENQQRPHHPPSPRTPVPHPPLITVLVKRTPRNPANMSDIASRNKVTTHEPLSPLRNPPRRHYSLLASEHDSDAESPSASDRRRLEKIKQLTGSEEAVSFFSQANSPWYTKSRHSDQLRIDSDGQVRSGTTEALVEKLTSETSKDVIKAAQETAFRNAFLMTFRTFMTADQLFNALVGIYAMEYPSKITDPEYEEWKEKCSLPTQRIVLTIFTMWLEDHRLLEEEPHIAQLLTDFLNNVTPPLAVAARLIVKSIERLTFASPCVESPVVSPRRRRKSRDHKGDLLRLDPTDLAEQLSLFEYTLYSKVTPQDCLIYAKSPQLAPNLNAFCATHDKLASWVTFSVLNNEALGKRADTIDFWIKVAEKCRNMNNFASMSALITALSSVVITRLHLTWAHVGRKTNLDALSKYNEPSGGFAAFRNLQSNAEGPCVPFVGMYLTDIAHTKDQFEDVEDDGRIVFIKRQRWYETITQMLRHQLKPYNIGEKIVLHHTTGNVYMACSTLKQRFHALHPSKEATIPSSETSYFATHSPDGRVTRLSLENFDMSRTVVFHGMDVVPSSTNPKELFVFLVHHRLPLGGEDPTRVGYDSSIEIFRTSVGSTTLTHLRTVEHPAIYSSNDVIGSADGKSFFFTNDRGGRKTGLARDLFEFLRPSSSVGYCHVEEGCKTSISGMLNNNGIVQAENGTIYVSSTLSSGIRVLEKQEDNTLVLTDVIPSETIIDNLSMDETGTVWAAGIPRAQDALKAMMNLFTTPCPVSVYKYSINTGPSSFFGEKYKGEKVLEDDGSLASFISTATYDSRRGRLFLHGLGSPGLTVCEI</sequence>
<evidence type="ECO:0000256" key="3">
    <source>
        <dbReference type="PROSITE-ProRule" id="PRU00168"/>
    </source>
</evidence>
<dbReference type="SUPFAM" id="SSF48366">
    <property type="entry name" value="Ras GEF"/>
    <property type="match status" value="1"/>
</dbReference>
<feature type="domain" description="N-terminal Ras-GEF" evidence="8">
    <location>
        <begin position="303"/>
        <end position="439"/>
    </location>
</feature>
<dbReference type="PANTHER" id="PTHR23113">
    <property type="entry name" value="GUANINE NUCLEOTIDE EXCHANGE FACTOR"/>
    <property type="match status" value="1"/>
</dbReference>
<dbReference type="SMART" id="SM00326">
    <property type="entry name" value="SH3"/>
    <property type="match status" value="1"/>
</dbReference>
<evidence type="ECO:0000259" key="8">
    <source>
        <dbReference type="PROSITE" id="PS50212"/>
    </source>
</evidence>
<dbReference type="Pfam" id="PF00018">
    <property type="entry name" value="SH3_1"/>
    <property type="match status" value="1"/>
</dbReference>
<dbReference type="InterPro" id="IPR011042">
    <property type="entry name" value="6-blade_b-propeller_TolB-like"/>
</dbReference>
<dbReference type="PANTHER" id="PTHR23113:SF99">
    <property type="entry name" value="RASGEF DOMAIN-CONTAINING PROTEIN"/>
    <property type="match status" value="1"/>
</dbReference>
<evidence type="ECO:0000256" key="4">
    <source>
        <dbReference type="PROSITE-ProRule" id="PRU00192"/>
    </source>
</evidence>
<feature type="region of interest" description="Disordered" evidence="5">
    <location>
        <begin position="175"/>
        <end position="241"/>
    </location>
</feature>
<dbReference type="GO" id="GO:0005085">
    <property type="term" value="F:guanyl-nucleotide exchange factor activity"/>
    <property type="evidence" value="ECO:0007669"/>
    <property type="project" value="UniProtKB-KW"/>
</dbReference>
<evidence type="ECO:0000256" key="2">
    <source>
        <dbReference type="ARBA" id="ARBA00022658"/>
    </source>
</evidence>
<dbReference type="STRING" id="47428.A0A284RCE4"/>
<feature type="region of interest" description="Disordered" evidence="5">
    <location>
        <begin position="1"/>
        <end position="60"/>
    </location>
</feature>
<dbReference type="InterPro" id="IPR008937">
    <property type="entry name" value="Ras-like_GEF"/>
</dbReference>
<dbReference type="PROSITE" id="PS50009">
    <property type="entry name" value="RASGEF_CAT"/>
    <property type="match status" value="1"/>
</dbReference>
<accession>A0A284RCE4</accession>
<gene>
    <name evidence="9" type="ORF">ARMOST_09730</name>
</gene>
<evidence type="ECO:0000259" key="7">
    <source>
        <dbReference type="PROSITE" id="PS50009"/>
    </source>
</evidence>
<dbReference type="Pfam" id="PF00617">
    <property type="entry name" value="RasGEF"/>
    <property type="match status" value="1"/>
</dbReference>
<evidence type="ECO:0000313" key="10">
    <source>
        <dbReference type="Proteomes" id="UP000219338"/>
    </source>
</evidence>
<dbReference type="SUPFAM" id="SSF50044">
    <property type="entry name" value="SH3-domain"/>
    <property type="match status" value="1"/>
</dbReference>
<dbReference type="PROSITE" id="PS50212">
    <property type="entry name" value="RASGEF_NTER"/>
    <property type="match status" value="1"/>
</dbReference>
<dbReference type="Gene3D" id="1.20.870.10">
    <property type="entry name" value="Son of sevenless (SoS) protein Chain: S domain 1"/>
    <property type="match status" value="1"/>
</dbReference>